<gene>
    <name evidence="1" type="ORF">L6452_17756</name>
</gene>
<keyword evidence="2" id="KW-1185">Reference proteome</keyword>
<name>A0ACB9C454_ARCLA</name>
<organism evidence="1 2">
    <name type="scientific">Arctium lappa</name>
    <name type="common">Greater burdock</name>
    <name type="synonym">Lappa major</name>
    <dbReference type="NCBI Taxonomy" id="4217"/>
    <lineage>
        <taxon>Eukaryota</taxon>
        <taxon>Viridiplantae</taxon>
        <taxon>Streptophyta</taxon>
        <taxon>Embryophyta</taxon>
        <taxon>Tracheophyta</taxon>
        <taxon>Spermatophyta</taxon>
        <taxon>Magnoliopsida</taxon>
        <taxon>eudicotyledons</taxon>
        <taxon>Gunneridae</taxon>
        <taxon>Pentapetalae</taxon>
        <taxon>asterids</taxon>
        <taxon>campanulids</taxon>
        <taxon>Asterales</taxon>
        <taxon>Asteraceae</taxon>
        <taxon>Carduoideae</taxon>
        <taxon>Cardueae</taxon>
        <taxon>Arctiinae</taxon>
        <taxon>Arctium</taxon>
    </lineage>
</organism>
<dbReference type="EMBL" id="CM042051">
    <property type="protein sequence ID" value="KAI3729107.1"/>
    <property type="molecule type" value="Genomic_DNA"/>
</dbReference>
<reference evidence="2" key="1">
    <citation type="journal article" date="2022" name="Mol. Ecol. Resour.">
        <title>The genomes of chicory, endive, great burdock and yacon provide insights into Asteraceae palaeo-polyploidization history and plant inulin production.</title>
        <authorList>
            <person name="Fan W."/>
            <person name="Wang S."/>
            <person name="Wang H."/>
            <person name="Wang A."/>
            <person name="Jiang F."/>
            <person name="Liu H."/>
            <person name="Zhao H."/>
            <person name="Xu D."/>
            <person name="Zhang Y."/>
        </authorList>
    </citation>
    <scope>NUCLEOTIDE SEQUENCE [LARGE SCALE GENOMIC DNA]</scope>
    <source>
        <strain evidence="2">cv. Niubang</strain>
    </source>
</reference>
<evidence type="ECO:0000313" key="1">
    <source>
        <dbReference type="EMBL" id="KAI3729107.1"/>
    </source>
</evidence>
<dbReference type="Proteomes" id="UP001055879">
    <property type="component" value="Linkage Group LG05"/>
</dbReference>
<protein>
    <submittedName>
        <fullName evidence="1">Uncharacterized protein</fullName>
    </submittedName>
</protein>
<sequence length="117" mass="13261">MAKPLDELSKHGLIHQISFKGCQDVQKSAVANSEFQNVLLMQNSSPNFRIIVRSLVKNYGVDDPEDLFVVDPEVLVTFNEKQNLRYEYRPVGSNNNNRKRPKNLDASADRSGNATLR</sequence>
<proteinExistence type="predicted"/>
<reference evidence="1 2" key="2">
    <citation type="journal article" date="2022" name="Mol. Ecol. Resour.">
        <title>The genomes of chicory, endive, great burdock and yacon provide insights into Asteraceae paleo-polyploidization history and plant inulin production.</title>
        <authorList>
            <person name="Fan W."/>
            <person name="Wang S."/>
            <person name="Wang H."/>
            <person name="Wang A."/>
            <person name="Jiang F."/>
            <person name="Liu H."/>
            <person name="Zhao H."/>
            <person name="Xu D."/>
            <person name="Zhang Y."/>
        </authorList>
    </citation>
    <scope>NUCLEOTIDE SEQUENCE [LARGE SCALE GENOMIC DNA]</scope>
    <source>
        <strain evidence="2">cv. Niubang</strain>
    </source>
</reference>
<comment type="caution">
    <text evidence="1">The sequence shown here is derived from an EMBL/GenBank/DDBJ whole genome shotgun (WGS) entry which is preliminary data.</text>
</comment>
<evidence type="ECO:0000313" key="2">
    <source>
        <dbReference type="Proteomes" id="UP001055879"/>
    </source>
</evidence>
<accession>A0ACB9C454</accession>